<dbReference type="Proteomes" id="UP001283361">
    <property type="component" value="Unassembled WGS sequence"/>
</dbReference>
<protein>
    <submittedName>
        <fullName evidence="3">Uncharacterized protein</fullName>
    </submittedName>
</protein>
<feature type="region of interest" description="Disordered" evidence="1">
    <location>
        <begin position="59"/>
        <end position="109"/>
    </location>
</feature>
<sequence length="163" mass="17191">MQLIQNFPAPRSYLPDALSAFKVLRPHIVVIDLVIDAAHSSLLTVAAAVRPHPAPAPDVGVTGVPFSTSTGSSKGVNRGDELEISGGGDEKDVDSGSGRGASEDEGGGSGGRRGFWSNYLIVVIIFVILLLLIFIFILRTQGGQGNPVWEKRHSVLISSPGNY</sequence>
<keyword evidence="4" id="KW-1185">Reference proteome</keyword>
<keyword evidence="2" id="KW-0472">Membrane</keyword>
<reference evidence="3" key="1">
    <citation type="journal article" date="2023" name="G3 (Bethesda)">
        <title>A reference genome for the long-term kleptoplast-retaining sea slug Elysia crispata morphotype clarki.</title>
        <authorList>
            <person name="Eastman K.E."/>
            <person name="Pendleton A.L."/>
            <person name="Shaikh M.A."/>
            <person name="Suttiyut T."/>
            <person name="Ogas R."/>
            <person name="Tomko P."/>
            <person name="Gavelis G."/>
            <person name="Widhalm J.R."/>
            <person name="Wisecaver J.H."/>
        </authorList>
    </citation>
    <scope>NUCLEOTIDE SEQUENCE</scope>
    <source>
        <strain evidence="3">ECLA1</strain>
    </source>
</reference>
<keyword evidence="2" id="KW-0812">Transmembrane</keyword>
<dbReference type="EMBL" id="JAWDGP010007286">
    <property type="protein sequence ID" value="KAK3726794.1"/>
    <property type="molecule type" value="Genomic_DNA"/>
</dbReference>
<gene>
    <name evidence="3" type="ORF">RRG08_058446</name>
</gene>
<evidence type="ECO:0000313" key="3">
    <source>
        <dbReference type="EMBL" id="KAK3726794.1"/>
    </source>
</evidence>
<accession>A0AAE0XZG3</accession>
<proteinExistence type="predicted"/>
<evidence type="ECO:0000313" key="4">
    <source>
        <dbReference type="Proteomes" id="UP001283361"/>
    </source>
</evidence>
<comment type="caution">
    <text evidence="3">The sequence shown here is derived from an EMBL/GenBank/DDBJ whole genome shotgun (WGS) entry which is preliminary data.</text>
</comment>
<feature type="compositionally biased region" description="Polar residues" evidence="1">
    <location>
        <begin position="65"/>
        <end position="75"/>
    </location>
</feature>
<evidence type="ECO:0000256" key="1">
    <source>
        <dbReference type="SAM" id="MobiDB-lite"/>
    </source>
</evidence>
<organism evidence="3 4">
    <name type="scientific">Elysia crispata</name>
    <name type="common">lettuce slug</name>
    <dbReference type="NCBI Taxonomy" id="231223"/>
    <lineage>
        <taxon>Eukaryota</taxon>
        <taxon>Metazoa</taxon>
        <taxon>Spiralia</taxon>
        <taxon>Lophotrochozoa</taxon>
        <taxon>Mollusca</taxon>
        <taxon>Gastropoda</taxon>
        <taxon>Heterobranchia</taxon>
        <taxon>Euthyneura</taxon>
        <taxon>Panpulmonata</taxon>
        <taxon>Sacoglossa</taxon>
        <taxon>Placobranchoidea</taxon>
        <taxon>Plakobranchidae</taxon>
        <taxon>Elysia</taxon>
    </lineage>
</organism>
<name>A0AAE0XZG3_9GAST</name>
<keyword evidence="2" id="KW-1133">Transmembrane helix</keyword>
<feature type="transmembrane region" description="Helical" evidence="2">
    <location>
        <begin position="119"/>
        <end position="138"/>
    </location>
</feature>
<dbReference type="AlphaFoldDB" id="A0AAE0XZG3"/>
<evidence type="ECO:0000256" key="2">
    <source>
        <dbReference type="SAM" id="Phobius"/>
    </source>
</evidence>